<protein>
    <submittedName>
        <fullName evidence="3">Uncharacterized protein</fullName>
    </submittedName>
</protein>
<feature type="transmembrane region" description="Helical" evidence="2">
    <location>
        <begin position="180"/>
        <end position="201"/>
    </location>
</feature>
<evidence type="ECO:0000256" key="2">
    <source>
        <dbReference type="SAM" id="Phobius"/>
    </source>
</evidence>
<evidence type="ECO:0000313" key="3">
    <source>
        <dbReference type="EMBL" id="EYC06563.1"/>
    </source>
</evidence>
<evidence type="ECO:0000256" key="1">
    <source>
        <dbReference type="SAM" id="MobiDB-lite"/>
    </source>
</evidence>
<sequence length="261" mass="29780">MVAAIITNVQVMMVAKSLQQKSHFVNLPAELLHEEPQLNPLQQPPQCRQSPQQNLRRQPQRRPNHAPNPQEYRLINDVAEELFPNKDFESMGIWIYGHSRRFLSIDDSLNNMYANLQDFEQALWDNDVIEVEKPLNTSDAIKVINKLEDARHRANCLIFLSAQQDTSTLPRLDPSPSRSGFQRIVAIGFNGTLSVIILLVFDKKLHDFISKKKNFASHKYAISETDLQHVVVQPQGVALSIPLQYMGWDIKAVVNAVLKKP</sequence>
<accession>A0A016TW57</accession>
<proteinExistence type="predicted"/>
<dbReference type="OrthoDB" id="5872984at2759"/>
<comment type="caution">
    <text evidence="3">The sequence shown here is derived from an EMBL/GenBank/DDBJ whole genome shotgun (WGS) entry which is preliminary data.</text>
</comment>
<keyword evidence="2" id="KW-0812">Transmembrane</keyword>
<dbReference type="EMBL" id="JARK01001411">
    <property type="protein sequence ID" value="EYC06563.1"/>
    <property type="molecule type" value="Genomic_DNA"/>
</dbReference>
<dbReference type="AlphaFoldDB" id="A0A016TW57"/>
<reference evidence="4" key="1">
    <citation type="journal article" date="2015" name="Nat. Genet.">
        <title>The genome and transcriptome of the zoonotic hookworm Ancylostoma ceylanicum identify infection-specific gene families.</title>
        <authorList>
            <person name="Schwarz E.M."/>
            <person name="Hu Y."/>
            <person name="Antoshechkin I."/>
            <person name="Miller M.M."/>
            <person name="Sternberg P.W."/>
            <person name="Aroian R.V."/>
        </authorList>
    </citation>
    <scope>NUCLEOTIDE SEQUENCE</scope>
    <source>
        <strain evidence="4">HY135</strain>
    </source>
</reference>
<name>A0A016TW57_9BILA</name>
<dbReference type="STRING" id="53326.A0A016TW57"/>
<feature type="compositionally biased region" description="Low complexity" evidence="1">
    <location>
        <begin position="39"/>
        <end position="57"/>
    </location>
</feature>
<keyword evidence="2" id="KW-1133">Transmembrane helix</keyword>
<evidence type="ECO:0000313" key="4">
    <source>
        <dbReference type="Proteomes" id="UP000024635"/>
    </source>
</evidence>
<keyword evidence="2" id="KW-0472">Membrane</keyword>
<organism evidence="3 4">
    <name type="scientific">Ancylostoma ceylanicum</name>
    <dbReference type="NCBI Taxonomy" id="53326"/>
    <lineage>
        <taxon>Eukaryota</taxon>
        <taxon>Metazoa</taxon>
        <taxon>Ecdysozoa</taxon>
        <taxon>Nematoda</taxon>
        <taxon>Chromadorea</taxon>
        <taxon>Rhabditida</taxon>
        <taxon>Rhabditina</taxon>
        <taxon>Rhabditomorpha</taxon>
        <taxon>Strongyloidea</taxon>
        <taxon>Ancylostomatidae</taxon>
        <taxon>Ancylostomatinae</taxon>
        <taxon>Ancylostoma</taxon>
    </lineage>
</organism>
<gene>
    <name evidence="3" type="primary">Acey_s0075.g962</name>
    <name evidence="3" type="ORF">Y032_0075g962</name>
</gene>
<keyword evidence="4" id="KW-1185">Reference proteome</keyword>
<feature type="region of interest" description="Disordered" evidence="1">
    <location>
        <begin position="39"/>
        <end position="70"/>
    </location>
</feature>
<dbReference type="Proteomes" id="UP000024635">
    <property type="component" value="Unassembled WGS sequence"/>
</dbReference>